<accession>A0ABT7YBA4</accession>
<dbReference type="InterPro" id="IPR020846">
    <property type="entry name" value="MFS_dom"/>
</dbReference>
<comment type="subcellular location">
    <subcellularLocation>
        <location evidence="1">Cell membrane</location>
        <topology evidence="1">Multi-pass membrane protein</topology>
    </subcellularLocation>
</comment>
<evidence type="ECO:0000256" key="4">
    <source>
        <dbReference type="ARBA" id="ARBA00022989"/>
    </source>
</evidence>
<keyword evidence="9" id="KW-1185">Reference proteome</keyword>
<dbReference type="Pfam" id="PF07690">
    <property type="entry name" value="MFS_1"/>
    <property type="match status" value="1"/>
</dbReference>
<dbReference type="EMBL" id="JAUEPH010000002">
    <property type="protein sequence ID" value="MDN3203726.1"/>
    <property type="molecule type" value="Genomic_DNA"/>
</dbReference>
<feature type="transmembrane region" description="Helical" evidence="6">
    <location>
        <begin position="47"/>
        <end position="68"/>
    </location>
</feature>
<dbReference type="SUPFAM" id="SSF103473">
    <property type="entry name" value="MFS general substrate transporter"/>
    <property type="match status" value="1"/>
</dbReference>
<dbReference type="PANTHER" id="PTHR43124:SF3">
    <property type="entry name" value="CHLORAMPHENICOL EFFLUX PUMP RV0191"/>
    <property type="match status" value="1"/>
</dbReference>
<dbReference type="Proteomes" id="UP001171916">
    <property type="component" value="Unassembled WGS sequence"/>
</dbReference>
<feature type="transmembrane region" description="Helical" evidence="6">
    <location>
        <begin position="324"/>
        <end position="343"/>
    </location>
</feature>
<feature type="transmembrane region" description="Helical" evidence="6">
    <location>
        <begin position="185"/>
        <end position="206"/>
    </location>
</feature>
<feature type="transmembrane region" description="Helical" evidence="6">
    <location>
        <begin position="12"/>
        <end position="35"/>
    </location>
</feature>
<feature type="transmembrane region" description="Helical" evidence="6">
    <location>
        <begin position="227"/>
        <end position="247"/>
    </location>
</feature>
<keyword evidence="4 6" id="KW-1133">Transmembrane helix</keyword>
<evidence type="ECO:0000256" key="5">
    <source>
        <dbReference type="ARBA" id="ARBA00023136"/>
    </source>
</evidence>
<feature type="transmembrane region" description="Helical" evidence="6">
    <location>
        <begin position="106"/>
        <end position="124"/>
    </location>
</feature>
<feature type="transmembrane region" description="Helical" evidence="6">
    <location>
        <begin position="395"/>
        <end position="414"/>
    </location>
</feature>
<comment type="caution">
    <text evidence="8">The sequence shown here is derived from an EMBL/GenBank/DDBJ whole genome shotgun (WGS) entry which is preliminary data.</text>
</comment>
<name>A0ABT7YBA4_9BACT</name>
<evidence type="ECO:0000256" key="2">
    <source>
        <dbReference type="ARBA" id="ARBA00022475"/>
    </source>
</evidence>
<feature type="transmembrane region" description="Helical" evidence="6">
    <location>
        <begin position="297"/>
        <end position="318"/>
    </location>
</feature>
<keyword evidence="5 6" id="KW-0472">Membrane</keyword>
<feature type="domain" description="Major facilitator superfamily (MFS) profile" evidence="7">
    <location>
        <begin position="14"/>
        <end position="419"/>
    </location>
</feature>
<sequence length="425" mass="46672">MNQKSKSFKNPFYLFLLILSGEAIFILPFVLPRIFRPTVMDVFNLNNVELGLCFSAYGAVAMASYLFGGPIADRYPPRKLIAISLWATALGGFFMTSFPGLLGLQILYGFWGFTTIFLFWAPMIKATRVWGGKTSQGKAFGISDGGRGLVGAAIGSLGVLVFALFSPEEAINSPLESRQETFKYVIWLFSFFILLVGFLVWFFLKVEGKNEEEGSVKTISISQLKAVLKLPSVWLLMMIILCAYVGYKVTDIFSLYAQVVMGYDEIYSAQIGTFLLVMRPIVGISFGLIADKTNTTLWLWISFVLSALGSLLFASGIIGPNHVVLFFFSAIFLATGVFALRALYYAVMEKGQIPLMLTGTAVGVISLVGYTPDVFAGPAMGYFLDEFPGELGHQYVFGLLSAFSLLGGLAAYIFHKKYGGKEAKV</sequence>
<evidence type="ECO:0000313" key="8">
    <source>
        <dbReference type="EMBL" id="MDN3203726.1"/>
    </source>
</evidence>
<dbReference type="CDD" id="cd06174">
    <property type="entry name" value="MFS"/>
    <property type="match status" value="1"/>
</dbReference>
<proteinExistence type="predicted"/>
<evidence type="ECO:0000313" key="9">
    <source>
        <dbReference type="Proteomes" id="UP001171916"/>
    </source>
</evidence>
<reference evidence="8" key="1">
    <citation type="submission" date="2023-06" db="EMBL/GenBank/DDBJ databases">
        <title>Robiginitalea aurantiacus sp. nov. and Algoriphagus sediminis sp. nov., isolated from coastal sediment.</title>
        <authorList>
            <person name="Zhou Z.Y."/>
            <person name="An J."/>
            <person name="Jia Y.W."/>
            <person name="Du Z.J."/>
        </authorList>
    </citation>
    <scope>NUCLEOTIDE SEQUENCE</scope>
    <source>
        <strain evidence="8">C2-7</strain>
    </source>
</reference>
<keyword evidence="3 6" id="KW-0812">Transmembrane</keyword>
<evidence type="ECO:0000256" key="6">
    <source>
        <dbReference type="SAM" id="Phobius"/>
    </source>
</evidence>
<dbReference type="InterPro" id="IPR036259">
    <property type="entry name" value="MFS_trans_sf"/>
</dbReference>
<evidence type="ECO:0000256" key="3">
    <source>
        <dbReference type="ARBA" id="ARBA00022692"/>
    </source>
</evidence>
<feature type="transmembrane region" description="Helical" evidence="6">
    <location>
        <begin position="145"/>
        <end position="165"/>
    </location>
</feature>
<dbReference type="InterPro" id="IPR050189">
    <property type="entry name" value="MFS_Efflux_Transporters"/>
</dbReference>
<dbReference type="Gene3D" id="1.20.1250.20">
    <property type="entry name" value="MFS general substrate transporter like domains"/>
    <property type="match status" value="2"/>
</dbReference>
<keyword evidence="2" id="KW-1003">Cell membrane</keyword>
<evidence type="ECO:0000259" key="7">
    <source>
        <dbReference type="PROSITE" id="PS50850"/>
    </source>
</evidence>
<feature type="transmembrane region" description="Helical" evidence="6">
    <location>
        <begin position="267"/>
        <end position="290"/>
    </location>
</feature>
<protein>
    <submittedName>
        <fullName evidence="8">MFS transporter</fullName>
    </submittedName>
</protein>
<dbReference type="PROSITE" id="PS50850">
    <property type="entry name" value="MFS"/>
    <property type="match status" value="1"/>
</dbReference>
<dbReference type="RefSeq" id="WP_289999284.1">
    <property type="nucleotide sequence ID" value="NZ_JAUEPH010000002.1"/>
</dbReference>
<dbReference type="InterPro" id="IPR011701">
    <property type="entry name" value="MFS"/>
</dbReference>
<organism evidence="8 9">
    <name type="scientific">Algoriphagus sediminis</name>
    <dbReference type="NCBI Taxonomy" id="3057113"/>
    <lineage>
        <taxon>Bacteria</taxon>
        <taxon>Pseudomonadati</taxon>
        <taxon>Bacteroidota</taxon>
        <taxon>Cytophagia</taxon>
        <taxon>Cytophagales</taxon>
        <taxon>Cyclobacteriaceae</taxon>
        <taxon>Algoriphagus</taxon>
    </lineage>
</organism>
<gene>
    <name evidence="8" type="ORF">QVH07_06180</name>
</gene>
<feature type="transmembrane region" description="Helical" evidence="6">
    <location>
        <begin position="80"/>
        <end position="100"/>
    </location>
</feature>
<feature type="transmembrane region" description="Helical" evidence="6">
    <location>
        <begin position="355"/>
        <end position="375"/>
    </location>
</feature>
<dbReference type="PANTHER" id="PTHR43124">
    <property type="entry name" value="PURINE EFFLUX PUMP PBUE"/>
    <property type="match status" value="1"/>
</dbReference>
<evidence type="ECO:0000256" key="1">
    <source>
        <dbReference type="ARBA" id="ARBA00004651"/>
    </source>
</evidence>